<dbReference type="KEGG" id="rhl:LPU83_pLPU83a_0074"/>
<name>W6RHQ3_9HYPH</name>
<dbReference type="EMBL" id="HG916853">
    <property type="protein sequence ID" value="CDM59915.1"/>
    <property type="molecule type" value="Genomic_DNA"/>
</dbReference>
<dbReference type="AlphaFoldDB" id="W6RHQ3"/>
<geneLocation type="plasmid" evidence="1 2">
    <name>pLPU83a</name>
</geneLocation>
<dbReference type="PATRIC" id="fig|348824.6.peg.4590"/>
<keyword evidence="2" id="KW-1185">Reference proteome</keyword>
<keyword evidence="1" id="KW-0614">Plasmid</keyword>
<gene>
    <name evidence="1" type="ORF">LPU83_pLPU83a_0074</name>
</gene>
<dbReference type="eggNOG" id="ENOG502ZZ40">
    <property type="taxonomic scope" value="Bacteria"/>
</dbReference>
<evidence type="ECO:0000313" key="1">
    <source>
        <dbReference type="EMBL" id="CDM59915.1"/>
    </source>
</evidence>
<accession>W6RHQ3</accession>
<protein>
    <submittedName>
        <fullName evidence="1">Uncharacterized protein</fullName>
    </submittedName>
</protein>
<reference evidence="1" key="1">
    <citation type="submission" date="2013-11" db="EMBL/GenBank/DDBJ databases">
        <title>Draft genome sequence of the broad-host-range Rhizobium sp. LPU83 strain, a member of the low-genetic diversity Oregon-like Rhizobium sp. group.</title>
        <authorList>
            <person name="Wibberg D."/>
            <person name="Puehler A."/>
            <person name="Schlueter A."/>
        </authorList>
    </citation>
    <scope>NUCLEOTIDE SEQUENCE [LARGE SCALE GENOMIC DNA]</scope>
    <source>
        <strain evidence="1">LPU83</strain>
        <plasmid evidence="1">pLPU83a</plasmid>
    </source>
</reference>
<dbReference type="Proteomes" id="UP000019443">
    <property type="component" value="Plasmid pLPU83a"/>
</dbReference>
<organism evidence="1 2">
    <name type="scientific">Rhizobium favelukesii</name>
    <dbReference type="NCBI Taxonomy" id="348824"/>
    <lineage>
        <taxon>Bacteria</taxon>
        <taxon>Pseudomonadati</taxon>
        <taxon>Pseudomonadota</taxon>
        <taxon>Alphaproteobacteria</taxon>
        <taxon>Hyphomicrobiales</taxon>
        <taxon>Rhizobiaceae</taxon>
        <taxon>Rhizobium/Agrobacterium group</taxon>
        <taxon>Rhizobium</taxon>
    </lineage>
</organism>
<dbReference type="HOGENOM" id="CLU_150666_0_0_5"/>
<sequence length="143" mass="15913">MLRSNGSLQRRTQPKLARLPALLRCSPKANPSKLKSRSYSVKLTKILMLVALCLALPACAASTRSDKLVVVPPLPKLTKPDSVLLERCVGPVDLGDKELTLALLEYYWKKDRARLLSCARKHLELRDFYADRDAGLTGKVVTK</sequence>
<proteinExistence type="predicted"/>
<evidence type="ECO:0000313" key="2">
    <source>
        <dbReference type="Proteomes" id="UP000019443"/>
    </source>
</evidence>